<evidence type="ECO:0000313" key="1">
    <source>
        <dbReference type="EMBL" id="KKL88225.1"/>
    </source>
</evidence>
<comment type="caution">
    <text evidence="1">The sequence shown here is derived from an EMBL/GenBank/DDBJ whole genome shotgun (WGS) entry which is preliminary data.</text>
</comment>
<dbReference type="AlphaFoldDB" id="A0A0F9I2Z1"/>
<dbReference type="EMBL" id="LAZR01020626">
    <property type="protein sequence ID" value="KKL88225.1"/>
    <property type="molecule type" value="Genomic_DNA"/>
</dbReference>
<protein>
    <submittedName>
        <fullName evidence="1">Uncharacterized protein</fullName>
    </submittedName>
</protein>
<name>A0A0F9I2Z1_9ZZZZ</name>
<accession>A0A0F9I2Z1</accession>
<sequence length="55" mass="6526">MWEDNWVASGNTIIHQAEAGEFIFLTTYQYLENCTETWTYDKTNGDWIGYKLQDN</sequence>
<proteinExistence type="predicted"/>
<gene>
    <name evidence="1" type="ORF">LCGC14_1926850</name>
</gene>
<organism evidence="1">
    <name type="scientific">marine sediment metagenome</name>
    <dbReference type="NCBI Taxonomy" id="412755"/>
    <lineage>
        <taxon>unclassified sequences</taxon>
        <taxon>metagenomes</taxon>
        <taxon>ecological metagenomes</taxon>
    </lineage>
</organism>
<reference evidence="1" key="1">
    <citation type="journal article" date="2015" name="Nature">
        <title>Complex archaea that bridge the gap between prokaryotes and eukaryotes.</title>
        <authorList>
            <person name="Spang A."/>
            <person name="Saw J.H."/>
            <person name="Jorgensen S.L."/>
            <person name="Zaremba-Niedzwiedzka K."/>
            <person name="Martijn J."/>
            <person name="Lind A.E."/>
            <person name="van Eijk R."/>
            <person name="Schleper C."/>
            <person name="Guy L."/>
            <person name="Ettema T.J."/>
        </authorList>
    </citation>
    <scope>NUCLEOTIDE SEQUENCE</scope>
</reference>